<reference evidence="1" key="1">
    <citation type="journal article" date="2017" name="Nature">
        <title>The sunflower genome provides insights into oil metabolism, flowering and Asterid evolution.</title>
        <authorList>
            <person name="Badouin H."/>
            <person name="Gouzy J."/>
            <person name="Grassa C.J."/>
            <person name="Murat F."/>
            <person name="Staton S.E."/>
            <person name="Cottret L."/>
            <person name="Lelandais-Briere C."/>
            <person name="Owens G.L."/>
            <person name="Carrere S."/>
            <person name="Mayjonade B."/>
            <person name="Legrand L."/>
            <person name="Gill N."/>
            <person name="Kane N.C."/>
            <person name="Bowers J.E."/>
            <person name="Hubner S."/>
            <person name="Bellec A."/>
            <person name="Berard A."/>
            <person name="Berges H."/>
            <person name="Blanchet N."/>
            <person name="Boniface M.C."/>
            <person name="Brunel D."/>
            <person name="Catrice O."/>
            <person name="Chaidir N."/>
            <person name="Claudel C."/>
            <person name="Donnadieu C."/>
            <person name="Faraut T."/>
            <person name="Fievet G."/>
            <person name="Helmstetter N."/>
            <person name="King M."/>
            <person name="Knapp S.J."/>
            <person name="Lai Z."/>
            <person name="Le Paslier M.C."/>
            <person name="Lippi Y."/>
            <person name="Lorenzon L."/>
            <person name="Mandel J.R."/>
            <person name="Marage G."/>
            <person name="Marchand G."/>
            <person name="Marquand E."/>
            <person name="Bret-Mestries E."/>
            <person name="Morien E."/>
            <person name="Nambeesan S."/>
            <person name="Nguyen T."/>
            <person name="Pegot-Espagnet P."/>
            <person name="Pouilly N."/>
            <person name="Raftis F."/>
            <person name="Sallet E."/>
            <person name="Schiex T."/>
            <person name="Thomas J."/>
            <person name="Vandecasteele C."/>
            <person name="Vares D."/>
            <person name="Vear F."/>
            <person name="Vautrin S."/>
            <person name="Crespi M."/>
            <person name="Mangin B."/>
            <person name="Burke J.M."/>
            <person name="Salse J."/>
            <person name="Munos S."/>
            <person name="Vincourt P."/>
            <person name="Rieseberg L.H."/>
            <person name="Langlade N.B."/>
        </authorList>
    </citation>
    <scope>NUCLEOTIDE SEQUENCE</scope>
    <source>
        <tissue evidence="1">Leaves</tissue>
    </source>
</reference>
<name>A0A9K3HFA9_HELAN</name>
<comment type="caution">
    <text evidence="1">The sequence shown here is derived from an EMBL/GenBank/DDBJ whole genome shotgun (WGS) entry which is preliminary data.</text>
</comment>
<dbReference type="EMBL" id="MNCJ02000327">
    <property type="protein sequence ID" value="KAF5777239.1"/>
    <property type="molecule type" value="Genomic_DNA"/>
</dbReference>
<protein>
    <submittedName>
        <fullName evidence="1">Uncharacterized protein</fullName>
    </submittedName>
</protein>
<dbReference type="AlphaFoldDB" id="A0A9K3HFA9"/>
<organism evidence="1 2">
    <name type="scientific">Helianthus annuus</name>
    <name type="common">Common sunflower</name>
    <dbReference type="NCBI Taxonomy" id="4232"/>
    <lineage>
        <taxon>Eukaryota</taxon>
        <taxon>Viridiplantae</taxon>
        <taxon>Streptophyta</taxon>
        <taxon>Embryophyta</taxon>
        <taxon>Tracheophyta</taxon>
        <taxon>Spermatophyta</taxon>
        <taxon>Magnoliopsida</taxon>
        <taxon>eudicotyledons</taxon>
        <taxon>Gunneridae</taxon>
        <taxon>Pentapetalae</taxon>
        <taxon>asterids</taxon>
        <taxon>campanulids</taxon>
        <taxon>Asterales</taxon>
        <taxon>Asteraceae</taxon>
        <taxon>Asteroideae</taxon>
        <taxon>Heliantheae alliance</taxon>
        <taxon>Heliantheae</taxon>
        <taxon>Helianthus</taxon>
    </lineage>
</organism>
<evidence type="ECO:0000313" key="1">
    <source>
        <dbReference type="EMBL" id="KAF5777239.1"/>
    </source>
</evidence>
<reference evidence="1" key="2">
    <citation type="submission" date="2020-06" db="EMBL/GenBank/DDBJ databases">
        <title>Helianthus annuus Genome sequencing and assembly Release 2.</title>
        <authorList>
            <person name="Gouzy J."/>
            <person name="Langlade N."/>
            <person name="Munos S."/>
        </authorList>
    </citation>
    <scope>NUCLEOTIDE SEQUENCE</scope>
    <source>
        <tissue evidence="1">Leaves</tissue>
    </source>
</reference>
<evidence type="ECO:0000313" key="2">
    <source>
        <dbReference type="Proteomes" id="UP000215914"/>
    </source>
</evidence>
<sequence>MITNTKVYPVQHIGYNIFQGTYHPRLMSHTLISTVHLPRQDNLDNRLNSNLVHTVPHLVCSQNHSHESIVRSHQLDTPTHYLYGSSHQNYSRSKGHISYTPPSCSGRQKMTYHRTSQNIHLTVFHHLWT</sequence>
<keyword evidence="2" id="KW-1185">Reference proteome</keyword>
<proteinExistence type="predicted"/>
<accession>A0A9K3HFA9</accession>
<dbReference type="Gramene" id="mRNA:HanXRQr2_Chr12g0533301">
    <property type="protein sequence ID" value="CDS:HanXRQr2_Chr12g0533301.1"/>
    <property type="gene ID" value="HanXRQr2_Chr12g0533301"/>
</dbReference>
<gene>
    <name evidence="1" type="ORF">HanXRQr2_Chr12g0533301</name>
</gene>
<dbReference type="Proteomes" id="UP000215914">
    <property type="component" value="Unassembled WGS sequence"/>
</dbReference>